<dbReference type="Proteomes" id="UP000006727">
    <property type="component" value="Chromosome 16"/>
</dbReference>
<evidence type="ECO:0000313" key="3">
    <source>
        <dbReference type="Proteomes" id="UP000006727"/>
    </source>
</evidence>
<keyword evidence="3" id="KW-1185">Reference proteome</keyword>
<dbReference type="AlphaFoldDB" id="A0A2K1J8D2"/>
<organism evidence="1">
    <name type="scientific">Physcomitrium patens</name>
    <name type="common">Spreading-leaved earth moss</name>
    <name type="synonym">Physcomitrella patens</name>
    <dbReference type="NCBI Taxonomy" id="3218"/>
    <lineage>
        <taxon>Eukaryota</taxon>
        <taxon>Viridiplantae</taxon>
        <taxon>Streptophyta</taxon>
        <taxon>Embryophyta</taxon>
        <taxon>Bryophyta</taxon>
        <taxon>Bryophytina</taxon>
        <taxon>Bryopsida</taxon>
        <taxon>Funariidae</taxon>
        <taxon>Funariales</taxon>
        <taxon>Funariaceae</taxon>
        <taxon>Physcomitrium</taxon>
    </lineage>
</organism>
<dbReference type="InParanoid" id="A0A2K1J8D2"/>
<protein>
    <submittedName>
        <fullName evidence="1 2">Uncharacterized protein</fullName>
    </submittedName>
</protein>
<reference evidence="2" key="3">
    <citation type="submission" date="2020-12" db="UniProtKB">
        <authorList>
            <consortium name="EnsemblPlants"/>
        </authorList>
    </citation>
    <scope>IDENTIFICATION</scope>
</reference>
<proteinExistence type="predicted"/>
<evidence type="ECO:0000313" key="1">
    <source>
        <dbReference type="EMBL" id="PNR37800.1"/>
    </source>
</evidence>
<name>A0A2K1J8D2_PHYPA</name>
<accession>A0A2K1J8D2</accession>
<sequence length="38" mass="4515">MHNFYHQFNALSLYCDDQSTINLSKIPCHHDQSKHIDI</sequence>
<dbReference type="EMBL" id="ABEU02000016">
    <property type="protein sequence ID" value="PNR37800.1"/>
    <property type="molecule type" value="Genomic_DNA"/>
</dbReference>
<gene>
    <name evidence="1" type="ORF">PHYPA_020909</name>
</gene>
<reference evidence="1 3" key="2">
    <citation type="journal article" date="2018" name="Plant J.">
        <title>The Physcomitrella patens chromosome-scale assembly reveals moss genome structure and evolution.</title>
        <authorList>
            <person name="Lang D."/>
            <person name="Ullrich K.K."/>
            <person name="Murat F."/>
            <person name="Fuchs J."/>
            <person name="Jenkins J."/>
            <person name="Haas F.B."/>
            <person name="Piednoel M."/>
            <person name="Gundlach H."/>
            <person name="Van Bel M."/>
            <person name="Meyberg R."/>
            <person name="Vives C."/>
            <person name="Morata J."/>
            <person name="Symeonidi A."/>
            <person name="Hiss M."/>
            <person name="Muchero W."/>
            <person name="Kamisugi Y."/>
            <person name="Saleh O."/>
            <person name="Blanc G."/>
            <person name="Decker E.L."/>
            <person name="van Gessel N."/>
            <person name="Grimwood J."/>
            <person name="Hayes R.D."/>
            <person name="Graham S.W."/>
            <person name="Gunter L.E."/>
            <person name="McDaniel S.F."/>
            <person name="Hoernstein S.N.W."/>
            <person name="Larsson A."/>
            <person name="Li F.W."/>
            <person name="Perroud P.F."/>
            <person name="Phillips J."/>
            <person name="Ranjan P."/>
            <person name="Rokshar D.S."/>
            <person name="Rothfels C.J."/>
            <person name="Schneider L."/>
            <person name="Shu S."/>
            <person name="Stevenson D.W."/>
            <person name="Thummler F."/>
            <person name="Tillich M."/>
            <person name="Villarreal Aguilar J.C."/>
            <person name="Widiez T."/>
            <person name="Wong G.K."/>
            <person name="Wymore A."/>
            <person name="Zhang Y."/>
            <person name="Zimmer A.D."/>
            <person name="Quatrano R.S."/>
            <person name="Mayer K.F.X."/>
            <person name="Goodstein D."/>
            <person name="Casacuberta J.M."/>
            <person name="Vandepoele K."/>
            <person name="Reski R."/>
            <person name="Cuming A.C."/>
            <person name="Tuskan G.A."/>
            <person name="Maumus F."/>
            <person name="Salse J."/>
            <person name="Schmutz J."/>
            <person name="Rensing S.A."/>
        </authorList>
    </citation>
    <scope>NUCLEOTIDE SEQUENCE [LARGE SCALE GENOMIC DNA]</scope>
    <source>
        <strain evidence="2 3">cv. Gransden 2004</strain>
    </source>
</reference>
<reference evidence="1 3" key="1">
    <citation type="journal article" date="2008" name="Science">
        <title>The Physcomitrella genome reveals evolutionary insights into the conquest of land by plants.</title>
        <authorList>
            <person name="Rensing S."/>
            <person name="Lang D."/>
            <person name="Zimmer A."/>
            <person name="Terry A."/>
            <person name="Salamov A."/>
            <person name="Shapiro H."/>
            <person name="Nishiyama T."/>
            <person name="Perroud P.-F."/>
            <person name="Lindquist E."/>
            <person name="Kamisugi Y."/>
            <person name="Tanahashi T."/>
            <person name="Sakakibara K."/>
            <person name="Fujita T."/>
            <person name="Oishi K."/>
            <person name="Shin-I T."/>
            <person name="Kuroki Y."/>
            <person name="Toyoda A."/>
            <person name="Suzuki Y."/>
            <person name="Hashimoto A."/>
            <person name="Yamaguchi K."/>
            <person name="Sugano A."/>
            <person name="Kohara Y."/>
            <person name="Fujiyama A."/>
            <person name="Anterola A."/>
            <person name="Aoki S."/>
            <person name="Ashton N."/>
            <person name="Barbazuk W.B."/>
            <person name="Barker E."/>
            <person name="Bennetzen J."/>
            <person name="Bezanilla M."/>
            <person name="Blankenship R."/>
            <person name="Cho S.H."/>
            <person name="Dutcher S."/>
            <person name="Estelle M."/>
            <person name="Fawcett J.A."/>
            <person name="Gundlach H."/>
            <person name="Hanada K."/>
            <person name="Heyl A."/>
            <person name="Hicks K.A."/>
            <person name="Hugh J."/>
            <person name="Lohr M."/>
            <person name="Mayer K."/>
            <person name="Melkozernov A."/>
            <person name="Murata T."/>
            <person name="Nelson D."/>
            <person name="Pils B."/>
            <person name="Prigge M."/>
            <person name="Reiss B."/>
            <person name="Renner T."/>
            <person name="Rombauts S."/>
            <person name="Rushton P."/>
            <person name="Sanderfoot A."/>
            <person name="Schween G."/>
            <person name="Shiu S.-H."/>
            <person name="Stueber K."/>
            <person name="Theodoulou F.L."/>
            <person name="Tu H."/>
            <person name="Van de Peer Y."/>
            <person name="Verrier P.J."/>
            <person name="Waters E."/>
            <person name="Wood A."/>
            <person name="Yang L."/>
            <person name="Cove D."/>
            <person name="Cuming A."/>
            <person name="Hasebe M."/>
            <person name="Lucas S."/>
            <person name="Mishler D.B."/>
            <person name="Reski R."/>
            <person name="Grigoriev I."/>
            <person name="Quatrano R.S."/>
            <person name="Boore J.L."/>
        </authorList>
    </citation>
    <scope>NUCLEOTIDE SEQUENCE [LARGE SCALE GENOMIC DNA]</scope>
    <source>
        <strain evidence="2 3">cv. Gransden 2004</strain>
    </source>
</reference>
<evidence type="ECO:0000313" key="2">
    <source>
        <dbReference type="EnsemblPlants" id="Pp3c16_13100V3.1"/>
    </source>
</evidence>
<dbReference type="Gramene" id="Pp3c16_13100V3.1">
    <property type="protein sequence ID" value="Pp3c16_13100V3.1"/>
    <property type="gene ID" value="Pp3c16_13100"/>
</dbReference>
<dbReference type="EnsemblPlants" id="Pp3c16_13100V3.1">
    <property type="protein sequence ID" value="Pp3c16_13100V3.1"/>
    <property type="gene ID" value="Pp3c16_13100"/>
</dbReference>